<keyword evidence="2" id="KW-1185">Reference proteome</keyword>
<dbReference type="AlphaFoldDB" id="A0A919BIX0"/>
<reference evidence="1" key="1">
    <citation type="journal article" date="2014" name="Int. J. Syst. Evol. Microbiol.">
        <title>Complete genome sequence of Corynebacterium casei LMG S-19264T (=DSM 44701T), isolated from a smear-ripened cheese.</title>
        <authorList>
            <consortium name="US DOE Joint Genome Institute (JGI-PGF)"/>
            <person name="Walter F."/>
            <person name="Albersmeier A."/>
            <person name="Kalinowski J."/>
            <person name="Ruckert C."/>
        </authorList>
    </citation>
    <scope>NUCLEOTIDE SEQUENCE</scope>
    <source>
        <strain evidence="1">JCM 4122</strain>
    </source>
</reference>
<comment type="caution">
    <text evidence="1">The sequence shown here is derived from an EMBL/GenBank/DDBJ whole genome shotgun (WGS) entry which is preliminary data.</text>
</comment>
<organism evidence="1 2">
    <name type="scientific">Streptomyces filamentosus</name>
    <name type="common">Streptomyces roseosporus</name>
    <dbReference type="NCBI Taxonomy" id="67294"/>
    <lineage>
        <taxon>Bacteria</taxon>
        <taxon>Bacillati</taxon>
        <taxon>Actinomycetota</taxon>
        <taxon>Actinomycetes</taxon>
        <taxon>Kitasatosporales</taxon>
        <taxon>Streptomycetaceae</taxon>
        <taxon>Streptomyces</taxon>
    </lineage>
</organism>
<sequence length="122" mass="13367">MSVSLYYSAHRPYPLTEAETAAVERVAAGHLAAFPYEDEESLHLYGDGGGEPDGILAGSTKLPFDPDRVVPVMVHVLDAVTELRRALPDARWHVHMDDLDVDWDETEGYGFPGMRDADPTAG</sequence>
<reference evidence="1" key="2">
    <citation type="submission" date="2020-09" db="EMBL/GenBank/DDBJ databases">
        <authorList>
            <person name="Sun Q."/>
            <person name="Ohkuma M."/>
        </authorList>
    </citation>
    <scope>NUCLEOTIDE SEQUENCE</scope>
    <source>
        <strain evidence="1">JCM 4122</strain>
    </source>
</reference>
<dbReference type="RefSeq" id="WP_190041286.1">
    <property type="nucleotide sequence ID" value="NZ_BNBE01000001.1"/>
</dbReference>
<dbReference type="Proteomes" id="UP000632849">
    <property type="component" value="Unassembled WGS sequence"/>
</dbReference>
<evidence type="ECO:0000313" key="1">
    <source>
        <dbReference type="EMBL" id="GHF90485.1"/>
    </source>
</evidence>
<dbReference type="EMBL" id="BNBE01000001">
    <property type="protein sequence ID" value="GHF90485.1"/>
    <property type="molecule type" value="Genomic_DNA"/>
</dbReference>
<evidence type="ECO:0000313" key="2">
    <source>
        <dbReference type="Proteomes" id="UP000632849"/>
    </source>
</evidence>
<accession>A0A919BIX0</accession>
<name>A0A919BIX0_STRFL</name>
<proteinExistence type="predicted"/>
<gene>
    <name evidence="1" type="ORF">GCM10017667_19500</name>
</gene>
<protein>
    <submittedName>
        <fullName evidence="1">Uncharacterized protein</fullName>
    </submittedName>
</protein>